<feature type="non-terminal residue" evidence="1">
    <location>
        <position position="41"/>
    </location>
</feature>
<dbReference type="Proteomes" id="UP000287033">
    <property type="component" value="Unassembled WGS sequence"/>
</dbReference>
<name>A0A401TAE0_CHIPU</name>
<keyword evidence="2" id="KW-1185">Reference proteome</keyword>
<reference evidence="1 2" key="1">
    <citation type="journal article" date="2018" name="Nat. Ecol. Evol.">
        <title>Shark genomes provide insights into elasmobranch evolution and the origin of vertebrates.</title>
        <authorList>
            <person name="Hara Y"/>
            <person name="Yamaguchi K"/>
            <person name="Onimaru K"/>
            <person name="Kadota M"/>
            <person name="Koyanagi M"/>
            <person name="Keeley SD"/>
            <person name="Tatsumi K"/>
            <person name="Tanaka K"/>
            <person name="Motone F"/>
            <person name="Kageyama Y"/>
            <person name="Nozu R"/>
            <person name="Adachi N"/>
            <person name="Nishimura O"/>
            <person name="Nakagawa R"/>
            <person name="Tanegashima C"/>
            <person name="Kiyatake I"/>
            <person name="Matsumoto R"/>
            <person name="Murakumo K"/>
            <person name="Nishida K"/>
            <person name="Terakita A"/>
            <person name="Kuratani S"/>
            <person name="Sato K"/>
            <person name="Hyodo S Kuraku.S."/>
        </authorList>
    </citation>
    <scope>NUCLEOTIDE SEQUENCE [LARGE SCALE GENOMIC DNA]</scope>
</reference>
<sequence>MANALTADSNYKALVDWHRRNCASLKLRKMFEEEPDRFSRF</sequence>
<gene>
    <name evidence="1" type="ORF">chiPu_0023542</name>
</gene>
<evidence type="ECO:0000313" key="2">
    <source>
        <dbReference type="Proteomes" id="UP000287033"/>
    </source>
</evidence>
<protein>
    <submittedName>
        <fullName evidence="1">Uncharacterized protein</fullName>
    </submittedName>
</protein>
<accession>A0A401TAE0</accession>
<dbReference type="EMBL" id="BEZZ01022783">
    <property type="protein sequence ID" value="GCC39621.1"/>
    <property type="molecule type" value="Genomic_DNA"/>
</dbReference>
<organism evidence="1 2">
    <name type="scientific">Chiloscyllium punctatum</name>
    <name type="common">Brownbanded bambooshark</name>
    <name type="synonym">Hemiscyllium punctatum</name>
    <dbReference type="NCBI Taxonomy" id="137246"/>
    <lineage>
        <taxon>Eukaryota</taxon>
        <taxon>Metazoa</taxon>
        <taxon>Chordata</taxon>
        <taxon>Craniata</taxon>
        <taxon>Vertebrata</taxon>
        <taxon>Chondrichthyes</taxon>
        <taxon>Elasmobranchii</taxon>
        <taxon>Galeomorphii</taxon>
        <taxon>Galeoidea</taxon>
        <taxon>Orectolobiformes</taxon>
        <taxon>Hemiscylliidae</taxon>
        <taxon>Chiloscyllium</taxon>
    </lineage>
</organism>
<dbReference type="AlphaFoldDB" id="A0A401TAE0"/>
<evidence type="ECO:0000313" key="1">
    <source>
        <dbReference type="EMBL" id="GCC39621.1"/>
    </source>
</evidence>
<proteinExistence type="predicted"/>
<comment type="caution">
    <text evidence="1">The sequence shown here is derived from an EMBL/GenBank/DDBJ whole genome shotgun (WGS) entry which is preliminary data.</text>
</comment>